<evidence type="ECO:0000259" key="2">
    <source>
        <dbReference type="Pfam" id="PF07859"/>
    </source>
</evidence>
<sequence>MTTTEFVSIDPELAATIAGAERPELSGDLARARHLMGSAGLPIAQAEAAYGERVEVSEQIMSLEDRSLEVRVYRPRNVAAPTPALLLLHGGAFVGGDRGAEHARSLRFAAEAGCMVVSPEYRLAPEHAYPAALEDTLATLEWMQAAARGIDPERVGIAGVSAGGALAAGAVLKLRDQGRRRPRVLMLLFPALDDRLRSKSVIELTDSPVWDAANTREMWALYLRGGQADQYAAPARAERLGGLPPSYVLAADRDPLRDEALDFASRLVEADIPVDVRLWSGAFHVFDQLAPEAALARRALDDQVLFLNRYLRS</sequence>
<gene>
    <name evidence="3" type="ORF">MTP13_04460</name>
</gene>
<name>A0ABY4AW38_9MICO</name>
<evidence type="ECO:0000313" key="3">
    <source>
        <dbReference type="EMBL" id="UOE27044.1"/>
    </source>
</evidence>
<evidence type="ECO:0000313" key="4">
    <source>
        <dbReference type="Proteomes" id="UP000831304"/>
    </source>
</evidence>
<dbReference type="RefSeq" id="WP_243569904.1">
    <property type="nucleotide sequence ID" value="NZ_BAAARD010000002.1"/>
</dbReference>
<dbReference type="EMBL" id="CP094533">
    <property type="protein sequence ID" value="UOE27044.1"/>
    <property type="molecule type" value="Genomic_DNA"/>
</dbReference>
<dbReference type="InterPro" id="IPR013094">
    <property type="entry name" value="AB_hydrolase_3"/>
</dbReference>
<reference evidence="3 4" key="1">
    <citation type="submission" date="2022-03" db="EMBL/GenBank/DDBJ databases">
        <title>Agromyces sp. isolated from the gut of P. brevitarsis seulensis larvae.</title>
        <authorList>
            <person name="Won M."/>
            <person name="Kwon S.-W."/>
        </authorList>
    </citation>
    <scope>NUCLEOTIDE SEQUENCE [LARGE SCALE GENOMIC DNA]</scope>
    <source>
        <strain evidence="3 4">KACC 16215</strain>
    </source>
</reference>
<dbReference type="Pfam" id="PF07859">
    <property type="entry name" value="Abhydrolase_3"/>
    <property type="match status" value="1"/>
</dbReference>
<dbReference type="PANTHER" id="PTHR48081">
    <property type="entry name" value="AB HYDROLASE SUPERFAMILY PROTEIN C4A8.06C"/>
    <property type="match status" value="1"/>
</dbReference>
<dbReference type="Proteomes" id="UP000831304">
    <property type="component" value="Chromosome"/>
</dbReference>
<protein>
    <submittedName>
        <fullName evidence="3">Alpha/beta hydrolase</fullName>
    </submittedName>
</protein>
<dbReference type="SUPFAM" id="SSF53474">
    <property type="entry name" value="alpha/beta-Hydrolases"/>
    <property type="match status" value="1"/>
</dbReference>
<dbReference type="PANTHER" id="PTHR48081:SF8">
    <property type="entry name" value="ALPHA_BETA HYDROLASE FOLD-3 DOMAIN-CONTAINING PROTEIN-RELATED"/>
    <property type="match status" value="1"/>
</dbReference>
<feature type="domain" description="Alpha/beta hydrolase fold-3" evidence="2">
    <location>
        <begin position="86"/>
        <end position="286"/>
    </location>
</feature>
<dbReference type="GO" id="GO:0016787">
    <property type="term" value="F:hydrolase activity"/>
    <property type="evidence" value="ECO:0007669"/>
    <property type="project" value="UniProtKB-KW"/>
</dbReference>
<dbReference type="Gene3D" id="3.40.50.1820">
    <property type="entry name" value="alpha/beta hydrolase"/>
    <property type="match status" value="1"/>
</dbReference>
<dbReference type="InterPro" id="IPR050300">
    <property type="entry name" value="GDXG_lipolytic_enzyme"/>
</dbReference>
<evidence type="ECO:0000256" key="1">
    <source>
        <dbReference type="ARBA" id="ARBA00022801"/>
    </source>
</evidence>
<proteinExistence type="predicted"/>
<organism evidence="3 4">
    <name type="scientific">Agromyces soli</name>
    <dbReference type="NCBI Taxonomy" id="659012"/>
    <lineage>
        <taxon>Bacteria</taxon>
        <taxon>Bacillati</taxon>
        <taxon>Actinomycetota</taxon>
        <taxon>Actinomycetes</taxon>
        <taxon>Micrococcales</taxon>
        <taxon>Microbacteriaceae</taxon>
        <taxon>Agromyces</taxon>
    </lineage>
</organism>
<accession>A0ABY4AW38</accession>
<dbReference type="InterPro" id="IPR029058">
    <property type="entry name" value="AB_hydrolase_fold"/>
</dbReference>
<keyword evidence="1 3" id="KW-0378">Hydrolase</keyword>
<keyword evidence="4" id="KW-1185">Reference proteome</keyword>